<dbReference type="PROSITE" id="PS50893">
    <property type="entry name" value="ABC_TRANSPORTER_2"/>
    <property type="match status" value="1"/>
</dbReference>
<dbReference type="InterPro" id="IPR003439">
    <property type="entry name" value="ABC_transporter-like_ATP-bd"/>
</dbReference>
<dbReference type="AlphaFoldDB" id="A0A4Y6PW70"/>
<dbReference type="InterPro" id="IPR027417">
    <property type="entry name" value="P-loop_NTPase"/>
</dbReference>
<dbReference type="Gene3D" id="3.40.50.300">
    <property type="entry name" value="P-loop containing nucleotide triphosphate hydrolases"/>
    <property type="match status" value="1"/>
</dbReference>
<dbReference type="PANTHER" id="PTHR43335:SF2">
    <property type="entry name" value="ABC TRANSPORTER, ATP-BINDING PROTEIN"/>
    <property type="match status" value="1"/>
</dbReference>
<dbReference type="PANTHER" id="PTHR43335">
    <property type="entry name" value="ABC TRANSPORTER, ATP-BINDING PROTEIN"/>
    <property type="match status" value="1"/>
</dbReference>
<dbReference type="Proteomes" id="UP000315995">
    <property type="component" value="Chromosome"/>
</dbReference>
<dbReference type="GO" id="GO:0016887">
    <property type="term" value="F:ATP hydrolysis activity"/>
    <property type="evidence" value="ECO:0007669"/>
    <property type="project" value="InterPro"/>
</dbReference>
<evidence type="ECO:0000313" key="6">
    <source>
        <dbReference type="EMBL" id="QDG52493.1"/>
    </source>
</evidence>
<keyword evidence="3" id="KW-0547">Nucleotide-binding</keyword>
<evidence type="ECO:0000256" key="1">
    <source>
        <dbReference type="ARBA" id="ARBA00005417"/>
    </source>
</evidence>
<comment type="similarity">
    <text evidence="1">Belongs to the ABC transporter superfamily.</text>
</comment>
<keyword evidence="2" id="KW-0813">Transport</keyword>
<sequence>MLFDLDNVQKSYGNFEALKGITLQIEEGSVGLLGPNGAGKSTLIKTLLGLLEMTRGSASVLGHRLPEQAHKIRQAIGYMPENDCYLPYMTAVRYVSLMGELTGMPRSEAFSRAHETLYYVGLGEARYRKLSGFSTGMKQRVKLAQALVHGPRLVFLDEPTNGLDPQGRDEMLDLINDVKARGVSVVLSSHILYDVERVCESVIMLDQGELIHCGPIDALKADKGERVIEIQTKEDDERFRQALISRGFDVEREGFRLLVRLGADADPLAILDVALEEGIQVRHFMPGELTLEKAFLTLLDEHNEAATA</sequence>
<dbReference type="SMART" id="SM00382">
    <property type="entry name" value="AAA"/>
    <property type="match status" value="1"/>
</dbReference>
<proteinExistence type="inferred from homology"/>
<dbReference type="SUPFAM" id="SSF52540">
    <property type="entry name" value="P-loop containing nucleoside triphosphate hydrolases"/>
    <property type="match status" value="1"/>
</dbReference>
<reference evidence="6 7" key="1">
    <citation type="submission" date="2019-06" db="EMBL/GenBank/DDBJ databases">
        <title>Persicimonas caeni gen. nov., sp. nov., a predatory bacterium isolated from solar saltern.</title>
        <authorList>
            <person name="Wang S."/>
        </authorList>
    </citation>
    <scope>NUCLEOTIDE SEQUENCE [LARGE SCALE GENOMIC DNA]</scope>
    <source>
        <strain evidence="6 7">YN101</strain>
    </source>
</reference>
<evidence type="ECO:0000259" key="5">
    <source>
        <dbReference type="PROSITE" id="PS50893"/>
    </source>
</evidence>
<evidence type="ECO:0000256" key="2">
    <source>
        <dbReference type="ARBA" id="ARBA00022448"/>
    </source>
</evidence>
<evidence type="ECO:0000313" key="7">
    <source>
        <dbReference type="Proteomes" id="UP000315995"/>
    </source>
</evidence>
<dbReference type="RefSeq" id="WP_141198963.1">
    <property type="nucleotide sequence ID" value="NZ_CP041186.1"/>
</dbReference>
<protein>
    <submittedName>
        <fullName evidence="6">ABC transporter ATP-binding protein</fullName>
    </submittedName>
</protein>
<dbReference type="InterPro" id="IPR003593">
    <property type="entry name" value="AAA+_ATPase"/>
</dbReference>
<accession>A0A4Y6PW70</accession>
<dbReference type="Pfam" id="PF00005">
    <property type="entry name" value="ABC_tran"/>
    <property type="match status" value="1"/>
</dbReference>
<dbReference type="EMBL" id="CP041186">
    <property type="protein sequence ID" value="QDG52493.1"/>
    <property type="molecule type" value="Genomic_DNA"/>
</dbReference>
<dbReference type="GO" id="GO:0005524">
    <property type="term" value="F:ATP binding"/>
    <property type="evidence" value="ECO:0007669"/>
    <property type="project" value="UniProtKB-KW"/>
</dbReference>
<dbReference type="CDD" id="cd03230">
    <property type="entry name" value="ABC_DR_subfamily_A"/>
    <property type="match status" value="1"/>
</dbReference>
<feature type="domain" description="ABC transporter" evidence="5">
    <location>
        <begin position="3"/>
        <end position="232"/>
    </location>
</feature>
<evidence type="ECO:0000256" key="3">
    <source>
        <dbReference type="ARBA" id="ARBA00022741"/>
    </source>
</evidence>
<gene>
    <name evidence="6" type="ORF">FIV42_17635</name>
</gene>
<keyword evidence="4 6" id="KW-0067">ATP-binding</keyword>
<dbReference type="OrthoDB" id="9809450at2"/>
<accession>A0A5B8Y6Z5</accession>
<name>A0A4Y6PW70_PERCE</name>
<keyword evidence="7" id="KW-1185">Reference proteome</keyword>
<evidence type="ECO:0000256" key="4">
    <source>
        <dbReference type="ARBA" id="ARBA00022840"/>
    </source>
</evidence>
<organism evidence="6 7">
    <name type="scientific">Persicimonas caeni</name>
    <dbReference type="NCBI Taxonomy" id="2292766"/>
    <lineage>
        <taxon>Bacteria</taxon>
        <taxon>Deltaproteobacteria</taxon>
        <taxon>Bradymonadales</taxon>
        <taxon>Bradymonadaceae</taxon>
        <taxon>Persicimonas</taxon>
    </lineage>
</organism>